<dbReference type="Pfam" id="PF00480">
    <property type="entry name" value="ROK"/>
    <property type="match status" value="1"/>
</dbReference>
<protein>
    <submittedName>
        <fullName evidence="2">Sugar kinase of the NBD/HSP70 family, may contain an N-terminal HTH domain</fullName>
    </submittedName>
</protein>
<evidence type="ECO:0000256" key="1">
    <source>
        <dbReference type="ARBA" id="ARBA00006479"/>
    </source>
</evidence>
<dbReference type="Gene3D" id="3.30.420.40">
    <property type="match status" value="2"/>
</dbReference>
<dbReference type="InterPro" id="IPR043129">
    <property type="entry name" value="ATPase_NBD"/>
</dbReference>
<accession>A0A1I2PBI0</accession>
<keyword evidence="2" id="KW-0418">Kinase</keyword>
<organism evidence="2 3">
    <name type="scientific">Ligilactobacillus ruminis DSM 20403 = NBRC 102161</name>
    <dbReference type="NCBI Taxonomy" id="1423798"/>
    <lineage>
        <taxon>Bacteria</taxon>
        <taxon>Bacillati</taxon>
        <taxon>Bacillota</taxon>
        <taxon>Bacilli</taxon>
        <taxon>Lactobacillales</taxon>
        <taxon>Lactobacillaceae</taxon>
        <taxon>Ligilactobacillus</taxon>
    </lineage>
</organism>
<gene>
    <name evidence="2" type="ORF">SAMN02910432_00001</name>
</gene>
<dbReference type="Proteomes" id="UP000182635">
    <property type="component" value="Unassembled WGS sequence"/>
</dbReference>
<keyword evidence="2" id="KW-0808">Transferase</keyword>
<dbReference type="PANTHER" id="PTHR18964:SF170">
    <property type="entry name" value="SUGAR KINASE"/>
    <property type="match status" value="1"/>
</dbReference>
<evidence type="ECO:0000313" key="3">
    <source>
        <dbReference type="Proteomes" id="UP000182635"/>
    </source>
</evidence>
<evidence type="ECO:0000313" key="2">
    <source>
        <dbReference type="EMBL" id="SFG13478.1"/>
    </source>
</evidence>
<dbReference type="GO" id="GO:0016301">
    <property type="term" value="F:kinase activity"/>
    <property type="evidence" value="ECO:0007669"/>
    <property type="project" value="UniProtKB-KW"/>
</dbReference>
<dbReference type="OrthoDB" id="9795247at2"/>
<name>A0A1I2PBI0_9LACO</name>
<dbReference type="InterPro" id="IPR000600">
    <property type="entry name" value="ROK"/>
</dbReference>
<sequence>MAFLCVDIGGTLIKYGLLSESGKLLSRNTVETPKNLNDFKLLLRSLVESYRQRIDGIALCAPAMVIYDEKAFYNCEGLPFINGISMKEIFGPENKDLPITVENEGMAATTAELWNGSLNGIDSGILLTLGSGVTGGFVVNGELVRGAHHQAGLFSLIRDELNVRGTQGLVRSNCSAVNMIRAINRVSGNENELDGIAAFEKIKSEDKNARDIFAQFCKNIAQLLFNMQLTMDVQRFVIGGGISNEEIVLKTIKQKYTEIVSEFPQAQQVLIYPELVKSEYSNGIGLYGAFYSYMQQMNGEIRQETKKELK</sequence>
<dbReference type="SUPFAM" id="SSF53067">
    <property type="entry name" value="Actin-like ATPase domain"/>
    <property type="match status" value="1"/>
</dbReference>
<dbReference type="AlphaFoldDB" id="A0A1I2PBI0"/>
<dbReference type="RefSeq" id="WP_046922835.1">
    <property type="nucleotide sequence ID" value="NZ_AYYL01000001.1"/>
</dbReference>
<reference evidence="3" key="1">
    <citation type="submission" date="2016-10" db="EMBL/GenBank/DDBJ databases">
        <authorList>
            <person name="Varghese N."/>
            <person name="Submissions S."/>
        </authorList>
    </citation>
    <scope>NUCLEOTIDE SEQUENCE [LARGE SCALE GENOMIC DNA]</scope>
    <source>
        <strain evidence="3">DSM 20403</strain>
    </source>
</reference>
<proteinExistence type="inferred from homology"/>
<comment type="similarity">
    <text evidence="1">Belongs to the ROK (NagC/XylR) family.</text>
</comment>
<dbReference type="PANTHER" id="PTHR18964">
    <property type="entry name" value="ROK (REPRESSOR, ORF, KINASE) FAMILY"/>
    <property type="match status" value="1"/>
</dbReference>
<dbReference type="EMBL" id="FOPI01000003">
    <property type="protein sequence ID" value="SFG13478.1"/>
    <property type="molecule type" value="Genomic_DNA"/>
</dbReference>